<feature type="compositionally biased region" description="Polar residues" evidence="1">
    <location>
        <begin position="72"/>
        <end position="83"/>
    </location>
</feature>
<keyword evidence="2" id="KW-0812">Transmembrane</keyword>
<dbReference type="Pfam" id="PF12751">
    <property type="entry name" value="Vac7"/>
    <property type="match status" value="2"/>
</dbReference>
<dbReference type="PANTHER" id="PTHR28258:SF1">
    <property type="entry name" value="VACUOLAR SEGREGATION PROTEIN 7"/>
    <property type="match status" value="1"/>
</dbReference>
<feature type="compositionally biased region" description="Basic and acidic residues" evidence="1">
    <location>
        <begin position="239"/>
        <end position="250"/>
    </location>
</feature>
<feature type="region of interest" description="Disordered" evidence="1">
    <location>
        <begin position="507"/>
        <end position="625"/>
    </location>
</feature>
<feature type="transmembrane region" description="Helical" evidence="2">
    <location>
        <begin position="650"/>
        <end position="670"/>
    </location>
</feature>
<dbReference type="GeneID" id="89927627"/>
<dbReference type="RefSeq" id="XP_064658444.1">
    <property type="nucleotide sequence ID" value="XM_064803529.1"/>
</dbReference>
<dbReference type="GO" id="GO:1903778">
    <property type="term" value="P:protein localization to vacuolar membrane"/>
    <property type="evidence" value="ECO:0007669"/>
    <property type="project" value="TreeGrafter"/>
</dbReference>
<dbReference type="GO" id="GO:0070772">
    <property type="term" value="C:PAS complex"/>
    <property type="evidence" value="ECO:0007669"/>
    <property type="project" value="TreeGrafter"/>
</dbReference>
<evidence type="ECO:0000256" key="1">
    <source>
        <dbReference type="SAM" id="MobiDB-lite"/>
    </source>
</evidence>
<evidence type="ECO:0000313" key="4">
    <source>
        <dbReference type="Proteomes" id="UP001337655"/>
    </source>
</evidence>
<dbReference type="EMBL" id="JAVRRT010000009">
    <property type="protein sequence ID" value="KAK5168978.1"/>
    <property type="molecule type" value="Genomic_DNA"/>
</dbReference>
<gene>
    <name evidence="3" type="primary">VAC7</name>
    <name evidence="3" type="ORF">LTR77_006287</name>
</gene>
<keyword evidence="2" id="KW-1133">Transmembrane helix</keyword>
<feature type="compositionally biased region" description="Low complexity" evidence="1">
    <location>
        <begin position="84"/>
        <end position="96"/>
    </location>
</feature>
<dbReference type="AlphaFoldDB" id="A0AAV9P8A8"/>
<dbReference type="InterPro" id="IPR024260">
    <property type="entry name" value="Vac7"/>
</dbReference>
<accession>A0AAV9P8A8</accession>
<feature type="compositionally biased region" description="Polar residues" evidence="1">
    <location>
        <begin position="549"/>
        <end position="563"/>
    </location>
</feature>
<dbReference type="GO" id="GO:0000329">
    <property type="term" value="C:fungal-type vacuole membrane"/>
    <property type="evidence" value="ECO:0007669"/>
    <property type="project" value="TreeGrafter"/>
</dbReference>
<dbReference type="Proteomes" id="UP001337655">
    <property type="component" value="Unassembled WGS sequence"/>
</dbReference>
<name>A0AAV9P8A8_9PEZI</name>
<organism evidence="3 4">
    <name type="scientific">Saxophila tyrrhenica</name>
    <dbReference type="NCBI Taxonomy" id="1690608"/>
    <lineage>
        <taxon>Eukaryota</taxon>
        <taxon>Fungi</taxon>
        <taxon>Dikarya</taxon>
        <taxon>Ascomycota</taxon>
        <taxon>Pezizomycotina</taxon>
        <taxon>Dothideomycetes</taxon>
        <taxon>Dothideomycetidae</taxon>
        <taxon>Mycosphaerellales</taxon>
        <taxon>Extremaceae</taxon>
        <taxon>Saxophila</taxon>
    </lineage>
</organism>
<dbReference type="PANTHER" id="PTHR28258">
    <property type="entry name" value="VACUOLAR SEGREGATION PROTEIN 7"/>
    <property type="match status" value="1"/>
</dbReference>
<feature type="compositionally biased region" description="Polar residues" evidence="1">
    <location>
        <begin position="288"/>
        <end position="324"/>
    </location>
</feature>
<evidence type="ECO:0000313" key="3">
    <source>
        <dbReference type="EMBL" id="KAK5168978.1"/>
    </source>
</evidence>
<keyword evidence="4" id="KW-1185">Reference proteome</keyword>
<feature type="region of interest" description="Disordered" evidence="1">
    <location>
        <begin position="437"/>
        <end position="491"/>
    </location>
</feature>
<feature type="compositionally biased region" description="Acidic residues" evidence="1">
    <location>
        <begin position="787"/>
        <end position="798"/>
    </location>
</feature>
<evidence type="ECO:0000256" key="2">
    <source>
        <dbReference type="SAM" id="Phobius"/>
    </source>
</evidence>
<protein>
    <submittedName>
        <fullName evidence="3">Vacuolar inheritance and morphology protein</fullName>
    </submittedName>
</protein>
<feature type="region of interest" description="Disordered" evidence="1">
    <location>
        <begin position="1"/>
        <end position="393"/>
    </location>
</feature>
<feature type="compositionally biased region" description="Polar residues" evidence="1">
    <location>
        <begin position="208"/>
        <end position="218"/>
    </location>
</feature>
<keyword evidence="2" id="KW-0472">Membrane</keyword>
<dbReference type="GO" id="GO:0000011">
    <property type="term" value="P:vacuole inheritance"/>
    <property type="evidence" value="ECO:0007669"/>
    <property type="project" value="TreeGrafter"/>
</dbReference>
<proteinExistence type="predicted"/>
<dbReference type="GO" id="GO:0010513">
    <property type="term" value="P:positive regulation of phosphatidylinositol biosynthetic process"/>
    <property type="evidence" value="ECO:0007669"/>
    <property type="project" value="TreeGrafter"/>
</dbReference>
<feature type="compositionally biased region" description="Polar residues" evidence="1">
    <location>
        <begin position="255"/>
        <end position="268"/>
    </location>
</feature>
<reference evidence="3 4" key="1">
    <citation type="submission" date="2023-08" db="EMBL/GenBank/DDBJ databases">
        <title>Black Yeasts Isolated from many extreme environments.</title>
        <authorList>
            <person name="Coleine C."/>
            <person name="Stajich J.E."/>
            <person name="Selbmann L."/>
        </authorList>
    </citation>
    <scope>NUCLEOTIDE SEQUENCE [LARGE SCALE GENOMIC DNA]</scope>
    <source>
        <strain evidence="3 4">CCFEE 5935</strain>
    </source>
</reference>
<feature type="compositionally biased region" description="Low complexity" evidence="1">
    <location>
        <begin position="568"/>
        <end position="581"/>
    </location>
</feature>
<feature type="compositionally biased region" description="Polar residues" evidence="1">
    <location>
        <begin position="39"/>
        <end position="65"/>
    </location>
</feature>
<sequence length="931" mass="100878">MANNNPDAEAQGNGQAESTPGNSAAKQSVNTAPPPPLQKQASNTLVPTTTSSAGASPRTSRNTSPVRKDSRQQPLSNTPSTQPSAAAIQRALSAASVPQLPAGGVSDAMSKLPKPPQKNGGASGDTTPRWPTSPRLKSPPPSATNSRRNSSTAQKKTETTAAPSINVQSATPNSPTPPPSTKQGVDETAKAQQQLQTPVKGPSRGASGKSTLETVQENSADDVKEPSPAAVRAAADLKPLTRLDQEEKAEAANGETETTSLHAESGSESAGAKTEKKKDQESIAQRPKNGTTKSYASLASSKSRQPEGKQNMTVETETVPSIPQSAIAAGDRSGGTRNENSGSVRLKPSNETIRPKKERKKPTQKARSINQGTAREDDSTTAPNSPAARSYSHHLRHTFTHRTSTSYSVFRTFSNKFGRKASSKADIFEARVANAVDEANSSDSEETFVYESNPPEPQRRARHHSRTPSVTSSHSVADGQRSAGMRSFGDVMDERRVAGKRSMKFSNNAYNDIDSPDAKDGSVRSHTPRHFGRFGRGGSHASMFDPDSPFTQASKLRSQQMNLRHSRPGSPRSPQSVQQQRMSGLFGKKQEPSSFDFDAEGGDDERTPLVGTVRTPRNGRLPRRISSHGAIDPYYGVRRHSRFGRFGGCMLGFVVFAAAILSAIAFLVMSNRPMYEVEIRKIQNVLASEQELMLDLLVGAVNPNALGIAVTDMDVNIFAKSKHVGTGEMWRERRAAQLTTSESVVRERRKRQALPPVDRPTLEDSNGWKDLSNHWHAPPGPHGGVDEGTDPPDDDDLGGDTATMLLGRIVHFDQGLEFEGSPLKRHLHYSVGELRLEKPGNKTETGGSARWEKVLQYPFELIIRGVLKYQLPISSRVETAAVGASVLVHPEDGVDPTGAMRVEEVDHTEYWQWIDWEDVVEEDKREGRGRV</sequence>
<feature type="compositionally biased region" description="Polar residues" evidence="1">
    <location>
        <begin position="143"/>
        <end position="168"/>
    </location>
</feature>
<feature type="region of interest" description="Disordered" evidence="1">
    <location>
        <begin position="741"/>
        <end position="800"/>
    </location>
</feature>
<feature type="compositionally biased region" description="Polar residues" evidence="1">
    <location>
        <begin position="1"/>
        <end position="31"/>
    </location>
</feature>
<comment type="caution">
    <text evidence="3">The sequence shown here is derived from an EMBL/GenBank/DDBJ whole genome shotgun (WGS) entry which is preliminary data.</text>
</comment>